<gene>
    <name evidence="3" type="ORF">E0L93_11085</name>
</gene>
<evidence type="ECO:0000313" key="4">
    <source>
        <dbReference type="Proteomes" id="UP000295244"/>
    </source>
</evidence>
<dbReference type="InterPro" id="IPR013580">
    <property type="entry name" value="LI-POR_suB-like_C"/>
</dbReference>
<accession>A0A4R1BFS0</accession>
<proteinExistence type="predicted"/>
<dbReference type="Pfam" id="PF00148">
    <property type="entry name" value="Oxidored_nitro"/>
    <property type="match status" value="1"/>
</dbReference>
<evidence type="ECO:0000259" key="2">
    <source>
        <dbReference type="Pfam" id="PF08369"/>
    </source>
</evidence>
<feature type="domain" description="Light-independent protochlorophyllide reductase subunit B-like C-terminal" evidence="2">
    <location>
        <begin position="433"/>
        <end position="475"/>
    </location>
</feature>
<dbReference type="GO" id="GO:0015979">
    <property type="term" value="P:photosynthesis"/>
    <property type="evidence" value="ECO:0007669"/>
    <property type="project" value="InterPro"/>
</dbReference>
<dbReference type="InterPro" id="IPR042298">
    <property type="entry name" value="P-CP_red_C"/>
</dbReference>
<sequence length="481" mass="51978">MRVLRGVYEGPGSHGILRVAASMRGVRAVFRALPSEWHFPALLGGYARSGTAAPVTLSPVIPPFESSRAPGDFAGDLSAAVRRHAPDAVLVARSDTALISGEEPPEMSFPPDRRTGRSPKLIRSDWESPEVGEVEAANLALLELVQAFANRPRSRTKEPSVNLFGAPVLEPLAAAELAEMERLLGLIGVEINAVVPLGAGAEDLARLPRAWASVVLHREFGEAASLYLQDEFKIPRVAAPILGAVGTGAALRSIGELCSLDASDVNRVIWGELANTARLPWYARITPPEVLEGRRVAVFGDLTYALGLGYTCARELGMEVIWSGTYLLHMERDFMWRAEAFTDEAFATDDPDEVAARAESSRPDLLIGTALEAPVADSLGIPFLELCPPRSHHPLSPAPLMGYAGTGAIADALDAALRRHRSEPPPAGDNLPWNEDALEELRRIPPFLRGRARRLAEEHARRAGASAVTREILQESRTRGR</sequence>
<evidence type="ECO:0008006" key="5">
    <source>
        <dbReference type="Google" id="ProtNLM"/>
    </source>
</evidence>
<dbReference type="RefSeq" id="WP_132691892.1">
    <property type="nucleotide sequence ID" value="NZ_SKBU01000019.1"/>
</dbReference>
<evidence type="ECO:0000313" key="3">
    <source>
        <dbReference type="EMBL" id="TCJ16020.1"/>
    </source>
</evidence>
<name>A0A4R1BFS0_9ACTN</name>
<dbReference type="PANTHER" id="PTHR33712:SF7">
    <property type="entry name" value="LIGHT-INDEPENDENT PROTOCHLOROPHYLLIDE REDUCTASE SUBUNIT B"/>
    <property type="match status" value="1"/>
</dbReference>
<reference evidence="3 4" key="1">
    <citation type="submission" date="2019-03" db="EMBL/GenBank/DDBJ databases">
        <title>Whole genome sequence of a novel Rubrobacter taiwanensis strain, isolated from Yellowstone National Park.</title>
        <authorList>
            <person name="Freed S."/>
            <person name="Ramaley R.F."/>
            <person name="Kyndt J.A."/>
        </authorList>
    </citation>
    <scope>NUCLEOTIDE SEQUENCE [LARGE SCALE GENOMIC DNA]</scope>
    <source>
        <strain evidence="3 4">Yellowstone</strain>
    </source>
</reference>
<dbReference type="PANTHER" id="PTHR33712">
    <property type="entry name" value="LIGHT-INDEPENDENT PROTOCHLOROPHYLLIDE REDUCTASE SUBUNIT B"/>
    <property type="match status" value="1"/>
</dbReference>
<protein>
    <recommendedName>
        <fullName evidence="5">Light-independent protochlorophyllide reductase subunit B</fullName>
    </recommendedName>
</protein>
<keyword evidence="4" id="KW-1185">Reference proteome</keyword>
<dbReference type="GO" id="GO:0015995">
    <property type="term" value="P:chlorophyll biosynthetic process"/>
    <property type="evidence" value="ECO:0007669"/>
    <property type="project" value="InterPro"/>
</dbReference>
<dbReference type="Proteomes" id="UP000295244">
    <property type="component" value="Unassembled WGS sequence"/>
</dbReference>
<dbReference type="Pfam" id="PF08369">
    <property type="entry name" value="PCP_red"/>
    <property type="match status" value="1"/>
</dbReference>
<feature type="domain" description="Nitrogenase/oxidoreductase component 1" evidence="1">
    <location>
        <begin position="78"/>
        <end position="417"/>
    </location>
</feature>
<dbReference type="Gene3D" id="1.10.8.550">
    <property type="entry name" value="Proto-chlorophyllide reductase 57 kD subunit B"/>
    <property type="match status" value="1"/>
</dbReference>
<dbReference type="GO" id="GO:0016491">
    <property type="term" value="F:oxidoreductase activity"/>
    <property type="evidence" value="ECO:0007669"/>
    <property type="project" value="InterPro"/>
</dbReference>
<dbReference type="EMBL" id="SKBU01000019">
    <property type="protein sequence ID" value="TCJ16020.1"/>
    <property type="molecule type" value="Genomic_DNA"/>
</dbReference>
<comment type="caution">
    <text evidence="3">The sequence shown here is derived from an EMBL/GenBank/DDBJ whole genome shotgun (WGS) entry which is preliminary data.</text>
</comment>
<organism evidence="3 4">
    <name type="scientific">Rubrobacter taiwanensis</name>
    <dbReference type="NCBI Taxonomy" id="185139"/>
    <lineage>
        <taxon>Bacteria</taxon>
        <taxon>Bacillati</taxon>
        <taxon>Actinomycetota</taxon>
        <taxon>Rubrobacteria</taxon>
        <taxon>Rubrobacterales</taxon>
        <taxon>Rubrobacteraceae</taxon>
        <taxon>Rubrobacter</taxon>
    </lineage>
</organism>
<dbReference type="InterPro" id="IPR050152">
    <property type="entry name" value="ChlB/BchB/BchZ"/>
</dbReference>
<evidence type="ECO:0000259" key="1">
    <source>
        <dbReference type="Pfam" id="PF00148"/>
    </source>
</evidence>
<dbReference type="InterPro" id="IPR000510">
    <property type="entry name" value="Nase/OxRdtase_comp1"/>
</dbReference>
<dbReference type="SUPFAM" id="SSF53807">
    <property type="entry name" value="Helical backbone' metal receptor"/>
    <property type="match status" value="1"/>
</dbReference>
<dbReference type="Gene3D" id="3.40.50.1980">
    <property type="entry name" value="Nitrogenase molybdenum iron protein domain"/>
    <property type="match status" value="2"/>
</dbReference>
<dbReference type="AlphaFoldDB" id="A0A4R1BFS0"/>
<dbReference type="OrthoDB" id="5717231at2"/>